<dbReference type="Proteomes" id="UP000290131">
    <property type="component" value="Segment"/>
</dbReference>
<evidence type="ECO:0000256" key="1">
    <source>
        <dbReference type="SAM" id="MobiDB-lite"/>
    </source>
</evidence>
<keyword evidence="3" id="KW-1185">Reference proteome</keyword>
<sequence length="136" mass="15388">MEMASCPVCGQEHPIGVLIHKRLKPIDNQTTEIRMCPEHQELADKGYVALVAVDPEKSKPEQGVFYRTGEVMHMADRMFKELFPGMTYPEGLPVCHVEEEVIKLINEAYERDMGEEVPGPEAADNVVNINDKKKLH</sequence>
<organism evidence="2">
    <name type="scientific">Vibrio virus vB_VspP_SBP1</name>
    <dbReference type="NCBI Taxonomy" id="2500581"/>
    <lineage>
        <taxon>Viruses</taxon>
        <taxon>Duplodnaviria</taxon>
        <taxon>Heunggongvirae</taxon>
        <taxon>Uroviricota</taxon>
        <taxon>Caudoviricetes</taxon>
        <taxon>Schitoviridae</taxon>
        <taxon>Electravirus</taxon>
        <taxon>Electravirus Sbp1</taxon>
    </lineage>
</organism>
<name>A0A3T0IIG2_9CAUD</name>
<evidence type="ECO:0000313" key="3">
    <source>
        <dbReference type="Proteomes" id="UP000290131"/>
    </source>
</evidence>
<evidence type="ECO:0000313" key="2">
    <source>
        <dbReference type="EMBL" id="AZU99612.1"/>
    </source>
</evidence>
<dbReference type="EMBL" id="MK301608">
    <property type="protein sequence ID" value="AZU99612.1"/>
    <property type="molecule type" value="Genomic_DNA"/>
</dbReference>
<reference evidence="2" key="1">
    <citation type="submission" date="2018-12" db="EMBL/GenBank/DDBJ databases">
        <title>Characterization of a N4-like bacteriophage infecting a coral-derived Vibrio strain.</title>
        <authorList>
            <person name="Huang S."/>
        </authorList>
    </citation>
    <scope>NUCLEOTIDE SEQUENCE [LARGE SCALE GENOMIC DNA]</scope>
</reference>
<accession>A0A3T0IIG2</accession>
<gene>
    <name evidence="2" type="ORF">SBP1_gp020</name>
</gene>
<feature type="region of interest" description="Disordered" evidence="1">
    <location>
        <begin position="115"/>
        <end position="136"/>
    </location>
</feature>
<protein>
    <submittedName>
        <fullName evidence="2">ATPase</fullName>
    </submittedName>
</protein>
<proteinExistence type="predicted"/>